<evidence type="ECO:0000313" key="2">
    <source>
        <dbReference type="EMBL" id="MBW0542049.1"/>
    </source>
</evidence>
<dbReference type="Proteomes" id="UP000765509">
    <property type="component" value="Unassembled WGS sequence"/>
</dbReference>
<evidence type="ECO:0000313" key="3">
    <source>
        <dbReference type="Proteomes" id="UP000765509"/>
    </source>
</evidence>
<dbReference type="OrthoDB" id="3162621at2759"/>
<evidence type="ECO:0000259" key="1">
    <source>
        <dbReference type="Pfam" id="PF20515"/>
    </source>
</evidence>
<name>A0A9Q3IKF0_9BASI</name>
<protein>
    <recommendedName>
        <fullName evidence="1">Tet-like 2OG-Fe(II) oxygenase domain-containing protein</fullName>
    </recommendedName>
</protein>
<dbReference type="Pfam" id="PF20515">
    <property type="entry name" value="2OG-FeII_Oxy_6"/>
    <property type="match status" value="1"/>
</dbReference>
<gene>
    <name evidence="2" type="ORF">O181_081764</name>
</gene>
<proteinExistence type="predicted"/>
<keyword evidence="3" id="KW-1185">Reference proteome</keyword>
<dbReference type="EMBL" id="AVOT02046742">
    <property type="protein sequence ID" value="MBW0542049.1"/>
    <property type="molecule type" value="Genomic_DNA"/>
</dbReference>
<accession>A0A9Q3IKF0</accession>
<comment type="caution">
    <text evidence="2">The sequence shown here is derived from an EMBL/GenBank/DDBJ whole genome shotgun (WGS) entry which is preliminary data.</text>
</comment>
<sequence length="349" mass="39823">MLHQHQIGLEQEAVEYLASCLSKLKQHATQLSIEGGGADNEISTKPHKNLEDIMGYSYPFDDCVQHECKNLVEPVWQRTNKYICNLVNKSFFSSESFNPNVPLRFEFARCLVLHFGDAWVAKRVLGSSDEVTLNVPRPNVPVSFKRTRITRDPQQGAYCIRGCLRYSTCLDWKLIAWEHQYVKLNNALSTAIFRFRYLRSRICKGIYVRDWVAQMQQENEQFGLYGSVGKIEKAKDEWQNQGSNLSLVGCILGQSLRYFGDNLFEKIQNCYNSLGVWAFDQVNYKGDIPANKGACKFASALTLIMNGFKNSPHLDKDAFLYALGWLATMLTISYACAGSRQFTLQSLRL</sequence>
<dbReference type="AlphaFoldDB" id="A0A9Q3IKF0"/>
<organism evidence="2 3">
    <name type="scientific">Austropuccinia psidii MF-1</name>
    <dbReference type="NCBI Taxonomy" id="1389203"/>
    <lineage>
        <taxon>Eukaryota</taxon>
        <taxon>Fungi</taxon>
        <taxon>Dikarya</taxon>
        <taxon>Basidiomycota</taxon>
        <taxon>Pucciniomycotina</taxon>
        <taxon>Pucciniomycetes</taxon>
        <taxon>Pucciniales</taxon>
        <taxon>Sphaerophragmiaceae</taxon>
        <taxon>Austropuccinia</taxon>
    </lineage>
</organism>
<reference evidence="2" key="1">
    <citation type="submission" date="2021-03" db="EMBL/GenBank/DDBJ databases">
        <title>Draft genome sequence of rust myrtle Austropuccinia psidii MF-1, a brazilian biotype.</title>
        <authorList>
            <person name="Quecine M.C."/>
            <person name="Pachon D.M.R."/>
            <person name="Bonatelli M.L."/>
            <person name="Correr F.H."/>
            <person name="Franceschini L.M."/>
            <person name="Leite T.F."/>
            <person name="Margarido G.R.A."/>
            <person name="Almeida C.A."/>
            <person name="Ferrarezi J.A."/>
            <person name="Labate C.A."/>
        </authorList>
    </citation>
    <scope>NUCLEOTIDE SEQUENCE</scope>
    <source>
        <strain evidence="2">MF-1</strain>
    </source>
</reference>
<dbReference type="InterPro" id="IPR046798">
    <property type="entry name" value="2OG-FeII_Oxy_6"/>
</dbReference>
<feature type="domain" description="Tet-like 2OG-Fe(II) oxygenase" evidence="1">
    <location>
        <begin position="207"/>
        <end position="328"/>
    </location>
</feature>